<evidence type="ECO:0000313" key="5">
    <source>
        <dbReference type="EMBL" id="AIC14624.1"/>
    </source>
</evidence>
<dbReference type="PANTHER" id="PTHR22942:SF30">
    <property type="entry name" value="MEIOTIC RECOMBINATION PROTEIN DMC1_LIM15 HOMOLOG"/>
    <property type="match status" value="1"/>
</dbReference>
<dbReference type="KEGG" id="nvn:NVIE_004290"/>
<dbReference type="InterPro" id="IPR013632">
    <property type="entry name" value="Rad51_C"/>
</dbReference>
<dbReference type="Gene3D" id="3.40.50.300">
    <property type="entry name" value="P-loop containing nucleotide triphosphate hydrolases"/>
    <property type="match status" value="1"/>
</dbReference>
<dbReference type="InterPro" id="IPR020588">
    <property type="entry name" value="RecA_ATP-bd"/>
</dbReference>
<feature type="domain" description="RecA family profile 1" evidence="4">
    <location>
        <begin position="1"/>
        <end position="152"/>
    </location>
</feature>
<dbReference type="HOGENOM" id="CLU_041732_2_0_2"/>
<dbReference type="GO" id="GO:0006281">
    <property type="term" value="P:DNA repair"/>
    <property type="evidence" value="ECO:0007669"/>
    <property type="project" value="InterPro"/>
</dbReference>
<dbReference type="AlphaFoldDB" id="A0A060HD05"/>
<dbReference type="Pfam" id="PF08423">
    <property type="entry name" value="Rad51"/>
    <property type="match status" value="1"/>
</dbReference>
<evidence type="ECO:0000256" key="2">
    <source>
        <dbReference type="ARBA" id="ARBA00022840"/>
    </source>
</evidence>
<reference evidence="5 6" key="1">
    <citation type="journal article" date="2014" name="Int. J. Syst. Evol. Microbiol.">
        <title>Nitrososphaera viennensis gen. nov., sp. nov., an aerobic and mesophilic, ammonia-oxidizing archaeon from soil and a member of the archaeal phylum Thaumarchaeota.</title>
        <authorList>
            <person name="Stieglmeier M."/>
            <person name="Klingl A."/>
            <person name="Alves R.J."/>
            <person name="Rittmann S.K."/>
            <person name="Melcher M."/>
            <person name="Leisch N."/>
            <person name="Schleper C."/>
        </authorList>
    </citation>
    <scope>NUCLEOTIDE SEQUENCE [LARGE SCALE GENOMIC DNA]</scope>
    <source>
        <strain evidence="5">EN76</strain>
    </source>
</reference>
<protein>
    <submittedName>
        <fullName evidence="5">Putative DNA repair and recombination protein RadA</fullName>
    </submittedName>
</protein>
<keyword evidence="2" id="KW-0067">ATP-binding</keyword>
<name>A0A060HD05_9ARCH</name>
<dbReference type="GO" id="GO:0005524">
    <property type="term" value="F:ATP binding"/>
    <property type="evidence" value="ECO:0007669"/>
    <property type="project" value="UniProtKB-KW"/>
</dbReference>
<dbReference type="PROSITE" id="PS50162">
    <property type="entry name" value="RECA_2"/>
    <property type="match status" value="1"/>
</dbReference>
<dbReference type="GO" id="GO:0140664">
    <property type="term" value="F:ATP-dependent DNA damage sensor activity"/>
    <property type="evidence" value="ECO:0007669"/>
    <property type="project" value="InterPro"/>
</dbReference>
<evidence type="ECO:0000259" key="4">
    <source>
        <dbReference type="PROSITE" id="PS50162"/>
    </source>
</evidence>
<organism evidence="5 6">
    <name type="scientific">Nitrososphaera viennensis EN76</name>
    <dbReference type="NCBI Taxonomy" id="926571"/>
    <lineage>
        <taxon>Archaea</taxon>
        <taxon>Nitrososphaerota</taxon>
        <taxon>Nitrososphaeria</taxon>
        <taxon>Nitrososphaerales</taxon>
        <taxon>Nitrososphaeraceae</taxon>
        <taxon>Nitrososphaera</taxon>
    </lineage>
</organism>
<evidence type="ECO:0000313" key="6">
    <source>
        <dbReference type="Proteomes" id="UP000027093"/>
    </source>
</evidence>
<keyword evidence="6" id="KW-1185">Reference proteome</keyword>
<dbReference type="Proteomes" id="UP000027093">
    <property type="component" value="Chromosome"/>
</dbReference>
<dbReference type="RefSeq" id="WP_075053798.1">
    <property type="nucleotide sequence ID" value="NZ_CP007536.1"/>
</dbReference>
<proteinExistence type="predicted"/>
<dbReference type="SUPFAM" id="SSF52540">
    <property type="entry name" value="P-loop containing nucleoside triphosphate hydrolases"/>
    <property type="match status" value="1"/>
</dbReference>
<dbReference type="OrthoDB" id="17644at2157"/>
<sequence>MMFIQTGSQSLDALLGGGVRTGMVTDVYGESGSGKSQLCFSLCASCTRVGFRAFFVDTAGTFRPERVSEMAGTKEALDRITFIRALNTQDQVSAVERARDADARLLIVDTLTSLFSAEYSGPARHLAVMSHLHDLATFAIGADCAVVVTNMVRNAPTETGKSIQREYLGSSVSIYSHVRMKLSIENPSRGWFHAALLQPAAGTAQFAITSRGLSDRD</sequence>
<dbReference type="InterPro" id="IPR027417">
    <property type="entry name" value="P-loop_NTPase"/>
</dbReference>
<dbReference type="STRING" id="926571.NVIE_004290"/>
<dbReference type="GeneID" id="74945690"/>
<gene>
    <name evidence="5" type="primary">radA1</name>
    <name evidence="5" type="ORF">NVIE_004290</name>
</gene>
<dbReference type="PANTHER" id="PTHR22942">
    <property type="entry name" value="RECA/RAD51/RADA DNA STRAND-PAIRING FAMILY MEMBER"/>
    <property type="match status" value="1"/>
</dbReference>
<evidence type="ECO:0000256" key="1">
    <source>
        <dbReference type="ARBA" id="ARBA00022741"/>
    </source>
</evidence>
<keyword evidence="1" id="KW-0547">Nucleotide-binding</keyword>
<keyword evidence="3" id="KW-0238">DNA-binding</keyword>
<accession>A0A060HD05</accession>
<dbReference type="EMBL" id="CP007536">
    <property type="protein sequence ID" value="AIC14624.1"/>
    <property type="molecule type" value="Genomic_DNA"/>
</dbReference>
<evidence type="ECO:0000256" key="3">
    <source>
        <dbReference type="ARBA" id="ARBA00023125"/>
    </source>
</evidence>
<dbReference type="GO" id="GO:0003677">
    <property type="term" value="F:DNA binding"/>
    <property type="evidence" value="ECO:0007669"/>
    <property type="project" value="UniProtKB-KW"/>
</dbReference>